<evidence type="ECO:0000313" key="3">
    <source>
        <dbReference type="Proteomes" id="UP000029492"/>
    </source>
</evidence>
<evidence type="ECO:0000256" key="1">
    <source>
        <dbReference type="SAM" id="MobiDB-lite"/>
    </source>
</evidence>
<gene>
    <name evidence="2" type="ORF">MOC_2774</name>
</gene>
<reference evidence="2 3" key="1">
    <citation type="journal article" date="2014" name="PLoS ONE">
        <title>Genome Information of Methylobacterium oryzae, a Plant-Probiotic Methylotroph in the Phyllosphere.</title>
        <authorList>
            <person name="Kwak M.J."/>
            <person name="Jeong H."/>
            <person name="Madhaiyan M."/>
            <person name="Lee Y."/>
            <person name="Sa T.M."/>
            <person name="Oh T.K."/>
            <person name="Kim J.F."/>
        </authorList>
    </citation>
    <scope>NUCLEOTIDE SEQUENCE [LARGE SCALE GENOMIC DNA]</scope>
    <source>
        <strain evidence="2 3">CBMB20</strain>
    </source>
</reference>
<keyword evidence="3" id="KW-1185">Reference proteome</keyword>
<dbReference type="Proteomes" id="UP000029492">
    <property type="component" value="Chromosome"/>
</dbReference>
<name>A0A089Q7I6_9HYPH</name>
<dbReference type="EMBL" id="CP003811">
    <property type="protein sequence ID" value="AIQ90529.1"/>
    <property type="molecule type" value="Genomic_DNA"/>
</dbReference>
<dbReference type="AlphaFoldDB" id="A0A089Q7I6"/>
<evidence type="ECO:0000313" key="2">
    <source>
        <dbReference type="EMBL" id="AIQ90529.1"/>
    </source>
</evidence>
<dbReference type="HOGENOM" id="CLU_3235934_0_0_5"/>
<dbReference type="KEGG" id="mor:MOC_2774"/>
<sequence>MRRTTQGGAATGKARSGGSGPRSVRGTARSRAPMPTRPRRSCR</sequence>
<accession>A0A089Q7I6</accession>
<organism evidence="2 3">
    <name type="scientific">Methylobacterium oryzae CBMB20</name>
    <dbReference type="NCBI Taxonomy" id="693986"/>
    <lineage>
        <taxon>Bacteria</taxon>
        <taxon>Pseudomonadati</taxon>
        <taxon>Pseudomonadota</taxon>
        <taxon>Alphaproteobacteria</taxon>
        <taxon>Hyphomicrobiales</taxon>
        <taxon>Methylobacteriaceae</taxon>
        <taxon>Methylobacterium</taxon>
    </lineage>
</organism>
<protein>
    <submittedName>
        <fullName evidence="2">Protein of unassigned function</fullName>
    </submittedName>
</protein>
<proteinExistence type="predicted"/>
<feature type="region of interest" description="Disordered" evidence="1">
    <location>
        <begin position="1"/>
        <end position="43"/>
    </location>
</feature>